<dbReference type="InterPro" id="IPR005764">
    <property type="entry name" value="Ade_phspho_trans"/>
</dbReference>
<evidence type="ECO:0000256" key="10">
    <source>
        <dbReference type="ARBA" id="ARBA00022726"/>
    </source>
</evidence>
<evidence type="ECO:0000256" key="1">
    <source>
        <dbReference type="ARBA" id="ARBA00000868"/>
    </source>
</evidence>
<dbReference type="RefSeq" id="WP_242153066.1">
    <property type="nucleotide sequence ID" value="NZ_CP093379.1"/>
</dbReference>
<dbReference type="NCBIfam" id="NF002636">
    <property type="entry name" value="PRK02304.1-5"/>
    <property type="match status" value="1"/>
</dbReference>
<comment type="subcellular location">
    <subcellularLocation>
        <location evidence="3 11">Cytoplasm</location>
    </subcellularLocation>
</comment>
<feature type="domain" description="Phosphoribosyltransferase" evidence="12">
    <location>
        <begin position="49"/>
        <end position="149"/>
    </location>
</feature>
<dbReference type="PANTHER" id="PTHR32315">
    <property type="entry name" value="ADENINE PHOSPHORIBOSYLTRANSFERASE"/>
    <property type="match status" value="1"/>
</dbReference>
<sequence length="172" mass="19256">MDLKDYIARIKDFPAEGVDFKDVTPLLNDVAAYRYTIEKMSEFVKSCGATVIVAPEARGFIFAAPVAFNTGIRLVLVRKPGKLPRECHKVAYSLEYGNNFQEMHKGDVHPDDKVVILDDVLATGGTIKAIIQMVEKENASVEGICFLADLLYLHEPQVLDQYKVESLLTYED</sequence>
<proteinExistence type="inferred from homology"/>
<comment type="function">
    <text evidence="2 11">Catalyzes a salvage reaction resulting in the formation of AMP, that is energically less costly than de novo synthesis.</text>
</comment>
<evidence type="ECO:0000256" key="7">
    <source>
        <dbReference type="ARBA" id="ARBA00022490"/>
    </source>
</evidence>
<dbReference type="EC" id="2.4.2.7" evidence="6 11"/>
<evidence type="ECO:0000256" key="8">
    <source>
        <dbReference type="ARBA" id="ARBA00022676"/>
    </source>
</evidence>
<keyword evidence="8 11" id="KW-0328">Glycosyltransferase</keyword>
<evidence type="ECO:0000256" key="4">
    <source>
        <dbReference type="ARBA" id="ARBA00004659"/>
    </source>
</evidence>
<evidence type="ECO:0000256" key="3">
    <source>
        <dbReference type="ARBA" id="ARBA00004496"/>
    </source>
</evidence>
<evidence type="ECO:0000313" key="13">
    <source>
        <dbReference type="EMBL" id="UNM97481.1"/>
    </source>
</evidence>
<evidence type="ECO:0000256" key="5">
    <source>
        <dbReference type="ARBA" id="ARBA00008391"/>
    </source>
</evidence>
<keyword evidence="10 11" id="KW-0660">Purine salvage</keyword>
<name>A0ABY3X3M4_9GAMM</name>
<keyword evidence="7 11" id="KW-0963">Cytoplasm</keyword>
<dbReference type="SUPFAM" id="SSF53271">
    <property type="entry name" value="PRTase-like"/>
    <property type="match status" value="1"/>
</dbReference>
<accession>A0ABY3X3M4</accession>
<protein>
    <recommendedName>
        <fullName evidence="6 11">Adenine phosphoribosyltransferase</fullName>
        <shortName evidence="11">APRT</shortName>
        <ecNumber evidence="6 11">2.4.2.7</ecNumber>
    </recommendedName>
</protein>
<evidence type="ECO:0000256" key="9">
    <source>
        <dbReference type="ARBA" id="ARBA00022679"/>
    </source>
</evidence>
<dbReference type="CDD" id="cd06223">
    <property type="entry name" value="PRTases_typeI"/>
    <property type="match status" value="1"/>
</dbReference>
<dbReference type="InterPro" id="IPR050054">
    <property type="entry name" value="UPRTase/APRTase"/>
</dbReference>
<evidence type="ECO:0000259" key="12">
    <source>
        <dbReference type="Pfam" id="PF00156"/>
    </source>
</evidence>
<gene>
    <name evidence="11" type="primary">apt</name>
    <name evidence="13" type="ORF">MMG00_06470</name>
</gene>
<evidence type="ECO:0000256" key="2">
    <source>
        <dbReference type="ARBA" id="ARBA00003968"/>
    </source>
</evidence>
<evidence type="ECO:0000313" key="14">
    <source>
        <dbReference type="Proteomes" id="UP000829542"/>
    </source>
</evidence>
<dbReference type="InterPro" id="IPR000836">
    <property type="entry name" value="PRTase_dom"/>
</dbReference>
<evidence type="ECO:0000256" key="11">
    <source>
        <dbReference type="HAMAP-Rule" id="MF_00004"/>
    </source>
</evidence>
<dbReference type="Pfam" id="PF00156">
    <property type="entry name" value="Pribosyltran"/>
    <property type="match status" value="1"/>
</dbReference>
<evidence type="ECO:0000256" key="6">
    <source>
        <dbReference type="ARBA" id="ARBA00011893"/>
    </source>
</evidence>
<keyword evidence="14" id="KW-1185">Reference proteome</keyword>
<dbReference type="PANTHER" id="PTHR32315:SF3">
    <property type="entry name" value="ADENINE PHOSPHORIBOSYLTRANSFERASE"/>
    <property type="match status" value="1"/>
</dbReference>
<comment type="pathway">
    <text evidence="4 11">Purine metabolism; AMP biosynthesis via salvage pathway; AMP from adenine: step 1/1.</text>
</comment>
<dbReference type="Proteomes" id="UP000829542">
    <property type="component" value="Chromosome"/>
</dbReference>
<comment type="catalytic activity">
    <reaction evidence="1 11">
        <text>AMP + diphosphate = 5-phospho-alpha-D-ribose 1-diphosphate + adenine</text>
        <dbReference type="Rhea" id="RHEA:16609"/>
        <dbReference type="ChEBI" id="CHEBI:16708"/>
        <dbReference type="ChEBI" id="CHEBI:33019"/>
        <dbReference type="ChEBI" id="CHEBI:58017"/>
        <dbReference type="ChEBI" id="CHEBI:456215"/>
        <dbReference type="EC" id="2.4.2.7"/>
    </reaction>
</comment>
<organism evidence="13 14">
    <name type="scientific">Ignatzschineria rhizosphaerae</name>
    <dbReference type="NCBI Taxonomy" id="2923279"/>
    <lineage>
        <taxon>Bacteria</taxon>
        <taxon>Pseudomonadati</taxon>
        <taxon>Pseudomonadota</taxon>
        <taxon>Gammaproteobacteria</taxon>
        <taxon>Cardiobacteriales</taxon>
        <taxon>Ignatzschineriaceae</taxon>
        <taxon>Ignatzschineria</taxon>
    </lineage>
</organism>
<reference evidence="13 14" key="1">
    <citation type="submission" date="2022-03" db="EMBL/GenBank/DDBJ databases">
        <title>Ignatzschineria rhizosphaerae HR5S32.</title>
        <authorList>
            <person name="Sun J.Q."/>
            <person name="Feng J.Y."/>
        </authorList>
    </citation>
    <scope>NUCLEOTIDE SEQUENCE [LARGE SCALE GENOMIC DNA]</scope>
    <source>
        <strain evidence="13 14">HR5S32</strain>
    </source>
</reference>
<dbReference type="Gene3D" id="3.40.50.2020">
    <property type="match status" value="1"/>
</dbReference>
<dbReference type="InterPro" id="IPR029057">
    <property type="entry name" value="PRTase-like"/>
</dbReference>
<comment type="similarity">
    <text evidence="5 11">Belongs to the purine/pyrimidine phosphoribosyltransferase family.</text>
</comment>
<comment type="subunit">
    <text evidence="11">Homodimer.</text>
</comment>
<dbReference type="HAMAP" id="MF_00004">
    <property type="entry name" value="Aden_phosphoribosyltr"/>
    <property type="match status" value="1"/>
</dbReference>
<keyword evidence="9 11" id="KW-0808">Transferase</keyword>
<dbReference type="EMBL" id="CP093379">
    <property type="protein sequence ID" value="UNM97481.1"/>
    <property type="molecule type" value="Genomic_DNA"/>
</dbReference>
<dbReference type="GO" id="GO:0003999">
    <property type="term" value="F:adenine phosphoribosyltransferase activity"/>
    <property type="evidence" value="ECO:0007669"/>
    <property type="project" value="UniProtKB-EC"/>
</dbReference>